<dbReference type="PANTHER" id="PTHR12818">
    <property type="entry name" value="TRNA (ADENINE(37)-N6)-METHYLTRANSFERASE"/>
    <property type="match status" value="1"/>
</dbReference>
<evidence type="ECO:0000313" key="5">
    <source>
        <dbReference type="Proteomes" id="UP000035301"/>
    </source>
</evidence>
<dbReference type="InterPro" id="IPR036414">
    <property type="entry name" value="YaeB_N_sf"/>
</dbReference>
<dbReference type="InterPro" id="IPR040372">
    <property type="entry name" value="YaeB-like"/>
</dbReference>
<dbReference type="STRING" id="1550566.SZ63_00310"/>
<dbReference type="AlphaFoldDB" id="A0A0H1R2B3"/>
<comment type="similarity">
    <text evidence="2">Belongs to the tRNA methyltransferase O family.</text>
</comment>
<keyword evidence="1" id="KW-0949">S-adenosyl-L-methionine</keyword>
<dbReference type="OrthoDB" id="40408at2157"/>
<dbReference type="SUPFAM" id="SSF118196">
    <property type="entry name" value="YaeB-like"/>
    <property type="match status" value="1"/>
</dbReference>
<keyword evidence="4" id="KW-0808">Transferase</keyword>
<accession>A0A0H1R2B3</accession>
<dbReference type="InterPro" id="IPR036413">
    <property type="entry name" value="YaeB-like_sf"/>
</dbReference>
<dbReference type="Pfam" id="PF01980">
    <property type="entry name" value="TrmO_N"/>
    <property type="match status" value="1"/>
</dbReference>
<keyword evidence="4" id="KW-0489">Methyltransferase</keyword>
<organism evidence="4 5">
    <name type="scientific">Methanoculleus sediminis</name>
    <dbReference type="NCBI Taxonomy" id="1550566"/>
    <lineage>
        <taxon>Archaea</taxon>
        <taxon>Methanobacteriati</taxon>
        <taxon>Methanobacteriota</taxon>
        <taxon>Stenosarchaea group</taxon>
        <taxon>Methanomicrobia</taxon>
        <taxon>Methanomicrobiales</taxon>
        <taxon>Methanomicrobiaceae</taxon>
        <taxon>Methanoculleus</taxon>
    </lineage>
</organism>
<keyword evidence="5" id="KW-1185">Reference proteome</keyword>
<comment type="caution">
    <text evidence="4">The sequence shown here is derived from an EMBL/GenBank/DDBJ whole genome shotgun (WGS) entry which is preliminary data.</text>
</comment>
<dbReference type="EMBL" id="JXOJ01000001">
    <property type="protein sequence ID" value="KLK88951.1"/>
    <property type="molecule type" value="Genomic_DNA"/>
</dbReference>
<evidence type="ECO:0000313" key="4">
    <source>
        <dbReference type="EMBL" id="KLK88951.1"/>
    </source>
</evidence>
<proteinExistence type="inferred from homology"/>
<feature type="domain" description="TsaA-like" evidence="3">
    <location>
        <begin position="8"/>
        <end position="139"/>
    </location>
</feature>
<reference evidence="4 5" key="1">
    <citation type="journal article" date="2015" name="Int. J. Syst. Evol. Microbiol.">
        <title>Methanoculleus sediminis sp. nov., a methanogen from sediments near a submarine mud volcano.</title>
        <authorList>
            <person name="Chen S.C."/>
            <person name="Chen M.F."/>
            <person name="Lai M.C."/>
            <person name="Weng C.Y."/>
            <person name="Wu S.Y."/>
            <person name="Lin S."/>
            <person name="Yang T.F."/>
            <person name="Chen P.C."/>
        </authorList>
    </citation>
    <scope>NUCLEOTIDE SEQUENCE [LARGE SCALE GENOMIC DNA]</scope>
    <source>
        <strain evidence="4 5">S3Fa</strain>
    </source>
</reference>
<dbReference type="RefSeq" id="WP_048179365.1">
    <property type="nucleotide sequence ID" value="NZ_JXOJ01000001.1"/>
</dbReference>
<gene>
    <name evidence="4" type="ORF">SZ63_00310</name>
</gene>
<dbReference type="PROSITE" id="PS51668">
    <property type="entry name" value="TSAA_2"/>
    <property type="match status" value="1"/>
</dbReference>
<dbReference type="GO" id="GO:0008168">
    <property type="term" value="F:methyltransferase activity"/>
    <property type="evidence" value="ECO:0007669"/>
    <property type="project" value="UniProtKB-KW"/>
</dbReference>
<evidence type="ECO:0000256" key="1">
    <source>
        <dbReference type="ARBA" id="ARBA00022691"/>
    </source>
</evidence>
<evidence type="ECO:0000259" key="3">
    <source>
        <dbReference type="PROSITE" id="PS51668"/>
    </source>
</evidence>
<name>A0A0H1R2B3_9EURY</name>
<dbReference type="PATRIC" id="fig|1550566.3.peg.71"/>
<dbReference type="Gene3D" id="2.40.30.70">
    <property type="entry name" value="YaeB-like"/>
    <property type="match status" value="1"/>
</dbReference>
<dbReference type="InterPro" id="IPR023370">
    <property type="entry name" value="TrmO-like_N"/>
</dbReference>
<dbReference type="Proteomes" id="UP000035301">
    <property type="component" value="Unassembled WGS sequence"/>
</dbReference>
<dbReference type="CDD" id="cd09281">
    <property type="entry name" value="UPF0066"/>
    <property type="match status" value="1"/>
</dbReference>
<evidence type="ECO:0000256" key="2">
    <source>
        <dbReference type="ARBA" id="ARBA00033753"/>
    </source>
</evidence>
<dbReference type="GO" id="GO:0032259">
    <property type="term" value="P:methylation"/>
    <property type="evidence" value="ECO:0007669"/>
    <property type="project" value="UniProtKB-KW"/>
</dbReference>
<dbReference type="PANTHER" id="PTHR12818:SF0">
    <property type="entry name" value="TRNA (ADENINE(37)-N6)-METHYLTRANSFERASE"/>
    <property type="match status" value="1"/>
</dbReference>
<sequence length="163" mass="17380">MSGTEYSCRAIGVARTPFTDPAATPIQAAFSAARGTVEVHPGFRDGLSALAGFSHLILIYRFHHAAGEELTERPLIDGAKAHGIFATRHFNRPNMLGISVVRLAGIDGGTIAIEGVDLLDGTPILDIKPYIPAFDCIGGASSGWVTPQHVERIKQQSASFRVE</sequence>
<protein>
    <submittedName>
        <fullName evidence="4">Methyltransferase</fullName>
    </submittedName>
</protein>
<dbReference type="NCBIfam" id="TIGR00104">
    <property type="entry name" value="tRNA_TsaA"/>
    <property type="match status" value="1"/>
</dbReference>